<feature type="compositionally biased region" description="Polar residues" evidence="1">
    <location>
        <begin position="425"/>
        <end position="437"/>
    </location>
</feature>
<sequence>MDIKTAYEMVKNDDAQPLFTEADQWNSMAGALKLQAMSLKHQIDSYESGLDSDSGRAYVEALKERHKRLDEAATVAATNSTAWRGVAQLVQDNKNAIVKSHQDWETEKNKPENKGKTEAELESIRWPYDVVATAAMDTAVTGVAVKAETMKPPDEYQPMPDISGASSTVDSAPGTTSPNGTSPGGSGPGGSTPDGRPSPRPDNGGHFNGGGTSPELQNPPPSPHLPGPAGPPPGVPAPPPGTPPPPPVLPPGPLPPPGTKPPLPPGGTKPPLPPGAKPPLPPKPGPLPPGAKPPTGTPGLKPPNTGLPGTKPPLGTTPGGKPPASGPRPPQSTVKPVIGSRPGSTGMAPTGAGPRSGGNGINRPVIGGRPGPMGVPGTSNVSPTNSGSPVPRPMPGRSLIGNNGVVANPQRTVRAVRTPKARFGGSTTNRSVISNNKAPKATWAGTNSSKAGKRQEQSETETVPTGGDYDWRIEQRTVPSVITGGSWKGVEHNPGFVAGMEAPQIAQVDERSTIDRLSMPRDDSGSDDERLNGYWTPRTNAGRGVISRATKENDQ</sequence>
<name>D3PYU4_STANL</name>
<dbReference type="STRING" id="446470.Snas_3872"/>
<feature type="compositionally biased region" description="Polar residues" evidence="1">
    <location>
        <begin position="377"/>
        <end position="388"/>
    </location>
</feature>
<gene>
    <name evidence="2" type="ordered locus">Snas_3872</name>
</gene>
<dbReference type="KEGG" id="sna:Snas_3872"/>
<dbReference type="AlphaFoldDB" id="D3PYU4"/>
<keyword evidence="3" id="KW-1185">Reference proteome</keyword>
<organism evidence="2 3">
    <name type="scientific">Stackebrandtia nassauensis (strain DSM 44728 / CIP 108903 / NRRL B-16338 / NBRC 102104 / LLR-40K-21)</name>
    <dbReference type="NCBI Taxonomy" id="446470"/>
    <lineage>
        <taxon>Bacteria</taxon>
        <taxon>Bacillati</taxon>
        <taxon>Actinomycetota</taxon>
        <taxon>Actinomycetes</taxon>
        <taxon>Glycomycetales</taxon>
        <taxon>Glycomycetaceae</taxon>
        <taxon>Stackebrandtia</taxon>
    </lineage>
</organism>
<feature type="compositionally biased region" description="Gly residues" evidence="1">
    <location>
        <begin position="182"/>
        <end position="192"/>
    </location>
</feature>
<feature type="compositionally biased region" description="Low complexity" evidence="1">
    <location>
        <begin position="297"/>
        <end position="316"/>
    </location>
</feature>
<feature type="compositionally biased region" description="Pro residues" evidence="1">
    <location>
        <begin position="217"/>
        <end position="296"/>
    </location>
</feature>
<evidence type="ECO:0000256" key="1">
    <source>
        <dbReference type="SAM" id="MobiDB-lite"/>
    </source>
</evidence>
<dbReference type="HOGENOM" id="CLU_518657_0_0_11"/>
<proteinExistence type="predicted"/>
<feature type="compositionally biased region" description="Basic and acidic residues" evidence="1">
    <location>
        <begin position="508"/>
        <end position="531"/>
    </location>
</feature>
<dbReference type="eggNOG" id="ENOG5034AYS">
    <property type="taxonomic scope" value="Bacteria"/>
</dbReference>
<feature type="region of interest" description="Disordered" evidence="1">
    <location>
        <begin position="101"/>
        <end position="120"/>
    </location>
</feature>
<feature type="region of interest" description="Disordered" evidence="1">
    <location>
        <begin position="151"/>
        <end position="469"/>
    </location>
</feature>
<feature type="region of interest" description="Disordered" evidence="1">
    <location>
        <begin position="494"/>
        <end position="555"/>
    </location>
</feature>
<evidence type="ECO:0008006" key="4">
    <source>
        <dbReference type="Google" id="ProtNLM"/>
    </source>
</evidence>
<dbReference type="PRINTS" id="PR01217">
    <property type="entry name" value="PRICHEXTENSN"/>
</dbReference>
<accession>D3PYU4</accession>
<dbReference type="Proteomes" id="UP000000844">
    <property type="component" value="Chromosome"/>
</dbReference>
<protein>
    <recommendedName>
        <fullName evidence="4">PPE family domain-containing protein</fullName>
    </recommendedName>
</protein>
<evidence type="ECO:0000313" key="2">
    <source>
        <dbReference type="EMBL" id="ADD43527.1"/>
    </source>
</evidence>
<feature type="compositionally biased region" description="Pro residues" evidence="1">
    <location>
        <begin position="320"/>
        <end position="330"/>
    </location>
</feature>
<dbReference type="InterPro" id="IPR038332">
    <property type="entry name" value="PPE_sf"/>
</dbReference>
<dbReference type="Gene3D" id="1.20.1260.20">
    <property type="entry name" value="PPE superfamily"/>
    <property type="match status" value="1"/>
</dbReference>
<dbReference type="EMBL" id="CP001778">
    <property type="protein sequence ID" value="ADD43527.1"/>
    <property type="molecule type" value="Genomic_DNA"/>
</dbReference>
<dbReference type="RefSeq" id="WP_013019098.1">
    <property type="nucleotide sequence ID" value="NC_013947.1"/>
</dbReference>
<reference evidence="2 3" key="1">
    <citation type="journal article" date="2009" name="Stand. Genomic Sci.">
        <title>Complete genome sequence of Stackebrandtia nassauensis type strain (LLR-40K-21).</title>
        <authorList>
            <person name="Munk C."/>
            <person name="Lapidus A."/>
            <person name="Copeland A."/>
            <person name="Jando M."/>
            <person name="Mayilraj S."/>
            <person name="Glavina Del Rio T."/>
            <person name="Nolan M."/>
            <person name="Chen F."/>
            <person name="Lucas S."/>
            <person name="Tice H."/>
            <person name="Cheng J.F."/>
            <person name="Han C."/>
            <person name="Detter J.C."/>
            <person name="Bruce D."/>
            <person name="Goodwin L."/>
            <person name="Chain P."/>
            <person name="Pitluck S."/>
            <person name="Goker M."/>
            <person name="Ovchinikova G."/>
            <person name="Pati A."/>
            <person name="Ivanova N."/>
            <person name="Mavromatis K."/>
            <person name="Chen A."/>
            <person name="Palaniappan K."/>
            <person name="Land M."/>
            <person name="Hauser L."/>
            <person name="Chang Y.J."/>
            <person name="Jeffries C.D."/>
            <person name="Bristow J."/>
            <person name="Eisen J.A."/>
            <person name="Markowitz V."/>
            <person name="Hugenholtz P."/>
            <person name="Kyrpides N.C."/>
            <person name="Klenk H.P."/>
        </authorList>
    </citation>
    <scope>NUCLEOTIDE SEQUENCE [LARGE SCALE GENOMIC DNA]</scope>
    <source>
        <strain evidence="3">DSM 44728 / CIP 108903 / NRRL B-16338 / NBRC 102104 / LLR-40K-21</strain>
    </source>
</reference>
<evidence type="ECO:0000313" key="3">
    <source>
        <dbReference type="Proteomes" id="UP000000844"/>
    </source>
</evidence>